<organism evidence="7 9">
    <name type="scientific">Didymodactylos carnosus</name>
    <dbReference type="NCBI Taxonomy" id="1234261"/>
    <lineage>
        <taxon>Eukaryota</taxon>
        <taxon>Metazoa</taxon>
        <taxon>Spiralia</taxon>
        <taxon>Gnathifera</taxon>
        <taxon>Rotifera</taxon>
        <taxon>Eurotatoria</taxon>
        <taxon>Bdelloidea</taxon>
        <taxon>Philodinida</taxon>
        <taxon>Philodinidae</taxon>
        <taxon>Didymodactylos</taxon>
    </lineage>
</organism>
<keyword evidence="9" id="KW-1185">Reference proteome</keyword>
<feature type="transmembrane region" description="Helical" evidence="5">
    <location>
        <begin position="191"/>
        <end position="212"/>
    </location>
</feature>
<feature type="domain" description="Major facilitator superfamily (MFS) profile" evidence="6">
    <location>
        <begin position="298"/>
        <end position="505"/>
    </location>
</feature>
<dbReference type="PROSITE" id="PS50850">
    <property type="entry name" value="MFS"/>
    <property type="match status" value="1"/>
</dbReference>
<dbReference type="InterPro" id="IPR020846">
    <property type="entry name" value="MFS_dom"/>
</dbReference>
<dbReference type="GO" id="GO:0022857">
    <property type="term" value="F:transmembrane transporter activity"/>
    <property type="evidence" value="ECO:0007669"/>
    <property type="project" value="InterPro"/>
</dbReference>
<evidence type="ECO:0000256" key="2">
    <source>
        <dbReference type="ARBA" id="ARBA00022692"/>
    </source>
</evidence>
<dbReference type="GO" id="GO:0016020">
    <property type="term" value="C:membrane"/>
    <property type="evidence" value="ECO:0007669"/>
    <property type="project" value="UniProtKB-SubCell"/>
</dbReference>
<dbReference type="SUPFAM" id="SSF103473">
    <property type="entry name" value="MFS general substrate transporter"/>
    <property type="match status" value="1"/>
</dbReference>
<dbReference type="EMBL" id="CAJNOQ010016147">
    <property type="protein sequence ID" value="CAF1375501.1"/>
    <property type="molecule type" value="Genomic_DNA"/>
</dbReference>
<feature type="transmembrane region" description="Helical" evidence="5">
    <location>
        <begin position="339"/>
        <end position="361"/>
    </location>
</feature>
<keyword evidence="3 5" id="KW-1133">Transmembrane helix</keyword>
<proteinExistence type="predicted"/>
<feature type="non-terminal residue" evidence="7">
    <location>
        <position position="1"/>
    </location>
</feature>
<dbReference type="Pfam" id="PF00083">
    <property type="entry name" value="Sugar_tr"/>
    <property type="match status" value="1"/>
</dbReference>
<dbReference type="EMBL" id="CAJOBC010078134">
    <property type="protein sequence ID" value="CAF4265497.1"/>
    <property type="molecule type" value="Genomic_DNA"/>
</dbReference>
<accession>A0A815JAU3</accession>
<evidence type="ECO:0000313" key="8">
    <source>
        <dbReference type="EMBL" id="CAF4265497.1"/>
    </source>
</evidence>
<evidence type="ECO:0000313" key="7">
    <source>
        <dbReference type="EMBL" id="CAF1375501.1"/>
    </source>
</evidence>
<feature type="transmembrane region" description="Helical" evidence="5">
    <location>
        <begin position="370"/>
        <end position="388"/>
    </location>
</feature>
<gene>
    <name evidence="7" type="ORF">GPM918_LOCUS32068</name>
    <name evidence="8" type="ORF">SRO942_LOCUS32722</name>
</gene>
<dbReference type="Gene3D" id="1.20.1250.20">
    <property type="entry name" value="MFS general substrate transporter like domains"/>
    <property type="match status" value="1"/>
</dbReference>
<evidence type="ECO:0000256" key="1">
    <source>
        <dbReference type="ARBA" id="ARBA00004141"/>
    </source>
</evidence>
<dbReference type="OrthoDB" id="2261376at2759"/>
<dbReference type="AlphaFoldDB" id="A0A815JAU3"/>
<dbReference type="Proteomes" id="UP000681722">
    <property type="component" value="Unassembled WGS sequence"/>
</dbReference>
<dbReference type="InterPro" id="IPR036259">
    <property type="entry name" value="MFS_trans_sf"/>
</dbReference>
<evidence type="ECO:0000256" key="3">
    <source>
        <dbReference type="ARBA" id="ARBA00022989"/>
    </source>
</evidence>
<evidence type="ECO:0000256" key="4">
    <source>
        <dbReference type="ARBA" id="ARBA00023136"/>
    </source>
</evidence>
<feature type="transmembrane region" description="Helical" evidence="5">
    <location>
        <begin position="218"/>
        <end position="237"/>
    </location>
</feature>
<feature type="transmembrane region" description="Helical" evidence="5">
    <location>
        <begin position="394"/>
        <end position="417"/>
    </location>
</feature>
<dbReference type="InterPro" id="IPR005828">
    <property type="entry name" value="MFS_sugar_transport-like"/>
</dbReference>
<evidence type="ECO:0000313" key="9">
    <source>
        <dbReference type="Proteomes" id="UP000663829"/>
    </source>
</evidence>
<name>A0A815JAU3_9BILA</name>
<feature type="transmembrane region" description="Helical" evidence="5">
    <location>
        <begin position="34"/>
        <end position="56"/>
    </location>
</feature>
<comment type="subcellular location">
    <subcellularLocation>
        <location evidence="1">Membrane</location>
        <topology evidence="1">Multi-pass membrane protein</topology>
    </subcellularLocation>
</comment>
<protein>
    <recommendedName>
        <fullName evidence="6">Major facilitator superfamily (MFS) profile domain-containing protein</fullName>
    </recommendedName>
</protein>
<feature type="transmembrane region" description="Helical" evidence="5">
    <location>
        <begin position="458"/>
        <end position="478"/>
    </location>
</feature>
<feature type="transmembrane region" description="Helical" evidence="5">
    <location>
        <begin position="306"/>
        <end position="327"/>
    </location>
</feature>
<feature type="transmembrane region" description="Helical" evidence="5">
    <location>
        <begin position="155"/>
        <end position="179"/>
    </location>
</feature>
<dbReference type="PANTHER" id="PTHR24064">
    <property type="entry name" value="SOLUTE CARRIER FAMILY 22 MEMBER"/>
    <property type="match status" value="1"/>
</dbReference>
<evidence type="ECO:0000256" key="5">
    <source>
        <dbReference type="SAM" id="Phobius"/>
    </source>
</evidence>
<dbReference type="Proteomes" id="UP000663829">
    <property type="component" value="Unassembled WGS sequence"/>
</dbReference>
<sequence>VYIENDKLLVKSSENAVTLDDVIQQCGSLSRFQYFHYFFLNLIPIVTGTINFFYVYGVAEPLYRCRLPDTIWSNDQYHPFNSTHQHLIDAWIINQDQCSIRKPLFNNLSQPSNETIACSRWVYDRSVFGRTFTEEADFVCINNIKRSLLSSALQIGAILLLLNQFLSGIDSYMIVFVLLMELTSSTHTSFAGNLALVAFTLGEIVVTLCAYLCKDWLLLKWTLSFLILLTVPYLYFIPESPYWLYSKKKYDQLEINLRQIAKTNRCDESNWFPSYQMLKKTLEIEKMPSKLSLGSKIKRLLTHSPTMLKLLISAAIGFTTMLLYMKIAYGLAAMKDTNPYVNIIMGALVESAGYLSAWLLMNKIGRKRSFLAYTLLTTACVIVIQITLKYNSIFIISVAQLGKFAISGAVCVSFIYVPELFPTTIRSGASSFFACIGRIGAIIAPTLDASLNEKHLHITTYIYALLAIIILGLTFALPETKNRPFEAKIDYTERTLKEKSTNTMN</sequence>
<keyword evidence="2 5" id="KW-0812">Transmembrane</keyword>
<keyword evidence="4 5" id="KW-0472">Membrane</keyword>
<reference evidence="7" key="1">
    <citation type="submission" date="2021-02" db="EMBL/GenBank/DDBJ databases">
        <authorList>
            <person name="Nowell W R."/>
        </authorList>
    </citation>
    <scope>NUCLEOTIDE SEQUENCE</scope>
</reference>
<comment type="caution">
    <text evidence="7">The sequence shown here is derived from an EMBL/GenBank/DDBJ whole genome shotgun (WGS) entry which is preliminary data.</text>
</comment>
<evidence type="ECO:0000259" key="6">
    <source>
        <dbReference type="PROSITE" id="PS50850"/>
    </source>
</evidence>